<evidence type="ECO:0000256" key="6">
    <source>
        <dbReference type="ARBA" id="ARBA00022670"/>
    </source>
</evidence>
<feature type="transmembrane region" description="Helical" evidence="17">
    <location>
        <begin position="75"/>
        <end position="94"/>
    </location>
</feature>
<evidence type="ECO:0000313" key="20">
    <source>
        <dbReference type="EMBL" id="OGE37926.1"/>
    </source>
</evidence>
<evidence type="ECO:0000256" key="4">
    <source>
        <dbReference type="ARBA" id="ARBA00022475"/>
    </source>
</evidence>
<keyword evidence="10" id="KW-0133">Cell shape</keyword>
<reference evidence="20 21" key="1">
    <citation type="journal article" date="2016" name="Nat. Commun.">
        <title>Thousands of microbial genomes shed light on interconnected biogeochemical processes in an aquifer system.</title>
        <authorList>
            <person name="Anantharaman K."/>
            <person name="Brown C.T."/>
            <person name="Hug L.A."/>
            <person name="Sharon I."/>
            <person name="Castelle C.J."/>
            <person name="Probst A.J."/>
            <person name="Thomas B.C."/>
            <person name="Singh A."/>
            <person name="Wilkins M.J."/>
            <person name="Karaoz U."/>
            <person name="Brodie E.L."/>
            <person name="Williams K.H."/>
            <person name="Hubbard S.S."/>
            <person name="Banfield J.F."/>
        </authorList>
    </citation>
    <scope>NUCLEOTIDE SEQUENCE [LARGE SCALE GENOMIC DNA]</scope>
</reference>
<dbReference type="Gene3D" id="3.40.710.10">
    <property type="entry name" value="DD-peptidase/beta-lactamase superfamily"/>
    <property type="match status" value="1"/>
</dbReference>
<dbReference type="GO" id="GO:0009252">
    <property type="term" value="P:peptidoglycan biosynthetic process"/>
    <property type="evidence" value="ECO:0007669"/>
    <property type="project" value="UniProtKB-KW"/>
</dbReference>
<evidence type="ECO:0000256" key="15">
    <source>
        <dbReference type="ARBA" id="ARBA00034000"/>
    </source>
</evidence>
<dbReference type="NCBIfam" id="TIGR02074">
    <property type="entry name" value="PBP_1a_fam"/>
    <property type="match status" value="1"/>
</dbReference>
<protein>
    <submittedName>
        <fullName evidence="20">Uncharacterized protein</fullName>
    </submittedName>
</protein>
<dbReference type="SUPFAM" id="SSF56601">
    <property type="entry name" value="beta-lactamase/transpeptidase-like"/>
    <property type="match status" value="1"/>
</dbReference>
<feature type="domain" description="Penicillin-binding protein transpeptidase" evidence="18">
    <location>
        <begin position="383"/>
        <end position="662"/>
    </location>
</feature>
<evidence type="ECO:0000256" key="5">
    <source>
        <dbReference type="ARBA" id="ARBA00022645"/>
    </source>
</evidence>
<keyword evidence="14" id="KW-0961">Cell wall biogenesis/degradation</keyword>
<dbReference type="Proteomes" id="UP000176527">
    <property type="component" value="Unassembled WGS sequence"/>
</dbReference>
<keyword evidence="13" id="KW-0511">Multifunctional enzyme</keyword>
<evidence type="ECO:0000256" key="3">
    <source>
        <dbReference type="ARBA" id="ARBA00007739"/>
    </source>
</evidence>
<dbReference type="FunFam" id="1.10.3810.10:FF:000001">
    <property type="entry name" value="Penicillin-binding protein 1A"/>
    <property type="match status" value="1"/>
</dbReference>
<comment type="catalytic activity">
    <reaction evidence="16">
        <text>[GlcNAc-(1-&gt;4)-Mur2Ac(oyl-L-Ala-gamma-D-Glu-L-Lys-D-Ala-D-Ala)](n)-di-trans,octa-cis-undecaprenyl diphosphate + beta-D-GlcNAc-(1-&gt;4)-Mur2Ac(oyl-L-Ala-gamma-D-Glu-L-Lys-D-Ala-D-Ala)-di-trans,octa-cis-undecaprenyl diphosphate = [GlcNAc-(1-&gt;4)-Mur2Ac(oyl-L-Ala-gamma-D-Glu-L-Lys-D-Ala-D-Ala)](n+1)-di-trans,octa-cis-undecaprenyl diphosphate + di-trans,octa-cis-undecaprenyl diphosphate + H(+)</text>
        <dbReference type="Rhea" id="RHEA:23708"/>
        <dbReference type="Rhea" id="RHEA-COMP:9602"/>
        <dbReference type="Rhea" id="RHEA-COMP:9603"/>
        <dbReference type="ChEBI" id="CHEBI:15378"/>
        <dbReference type="ChEBI" id="CHEBI:58405"/>
        <dbReference type="ChEBI" id="CHEBI:60033"/>
        <dbReference type="ChEBI" id="CHEBI:78435"/>
        <dbReference type="EC" id="2.4.99.28"/>
    </reaction>
</comment>
<sequence length="732" mass="81775">MPKGRRKSHSKRSLIYNAYLLVIFILIKIGRIPISIVYQLWFIDYRLKKARLLKLSYSIIHIQYSSLPYIPKRNLILISALLVFFAYTLLLIQFSSLIPSPSKLSETTHPLTTEFYDRNGILLYRLYEGRNRTLVNLSDLPLDLIRATVAAEDKNFYKHFGIDLEAITRAVYHNLKYDDLQGASTITQQLVKTSLLTPEKTYSRKIKEIILSLMTERIYSKDEILQMYFNEAPYGGPAWGIETAALTYFGKHAKELNLSESAYLAGLPASPTIFSPYGTNPNLAIIRKNFILDRMVEENYITFEQSKSAKSEQLNIKPPIANIEAPHFVMYIKDLLSRKYGAKFVSQGGLKIYTTLDLNLQEKIQEIVSEEVEKLKNLNVQNGAAMLTDAKTGQILAMIGSKDYYNSKFGNFNAALSLRQPGSSIKVVTYLEAFKQGFTPGNTILDSPVSFPDGDKKYSPVNYDGRFHGPVSIRTALGSSYNIPAVKMLATVGLENMIQTAESLGISTFQDINRYGFSLTLGGGEVKMIDMMSVYGVLSQNGEKNYPTGILKITDSSGNIIEEYQKTGKKVIQPEIAYLITSILSDNGARAPAFGYNSLLNIPSHSVAVKTGTSDNKRDNWTFSYTPEFVVGVWVGNNDNSPMNPSLTSGTTGAAPIWNKIMTYILKNNEPIAFERPEGIVEVKVDGRNDLAISGNAPKRLVKIKREEDKLIFADQFSSFATSPALLLGVTN</sequence>
<dbReference type="Pfam" id="PF00905">
    <property type="entry name" value="Transpeptidase"/>
    <property type="match status" value="1"/>
</dbReference>
<keyword evidence="4" id="KW-1003">Cell membrane</keyword>
<organism evidence="20 21">
    <name type="scientific">Candidatus Daviesbacteria bacterium RIFCSPHIGHO2_12_FULL_37_11</name>
    <dbReference type="NCBI Taxonomy" id="1797777"/>
    <lineage>
        <taxon>Bacteria</taxon>
        <taxon>Candidatus Daviesiibacteriota</taxon>
    </lineage>
</organism>
<evidence type="ECO:0000256" key="2">
    <source>
        <dbReference type="ARBA" id="ARBA00007090"/>
    </source>
</evidence>
<dbReference type="EMBL" id="MFDE01000033">
    <property type="protein sequence ID" value="OGE37926.1"/>
    <property type="molecule type" value="Genomic_DNA"/>
</dbReference>
<comment type="similarity">
    <text evidence="3">In the N-terminal section; belongs to the glycosyltransferase 51 family.</text>
</comment>
<dbReference type="GO" id="GO:0005886">
    <property type="term" value="C:plasma membrane"/>
    <property type="evidence" value="ECO:0007669"/>
    <property type="project" value="UniProtKB-SubCell"/>
</dbReference>
<dbReference type="InterPro" id="IPR001264">
    <property type="entry name" value="Glyco_trans_51"/>
</dbReference>
<gene>
    <name evidence="20" type="ORF">A3F00_00255</name>
</gene>
<keyword evidence="7" id="KW-0328">Glycosyltransferase</keyword>
<evidence type="ECO:0000256" key="10">
    <source>
        <dbReference type="ARBA" id="ARBA00022960"/>
    </source>
</evidence>
<dbReference type="GO" id="GO:0008360">
    <property type="term" value="P:regulation of cell shape"/>
    <property type="evidence" value="ECO:0007669"/>
    <property type="project" value="UniProtKB-KW"/>
</dbReference>
<name>A0A1F5KAF9_9BACT</name>
<dbReference type="SUPFAM" id="SSF53955">
    <property type="entry name" value="Lysozyme-like"/>
    <property type="match status" value="1"/>
</dbReference>
<evidence type="ECO:0000256" key="17">
    <source>
        <dbReference type="SAM" id="Phobius"/>
    </source>
</evidence>
<proteinExistence type="inferred from homology"/>
<dbReference type="PANTHER" id="PTHR32282:SF11">
    <property type="entry name" value="PENICILLIN-BINDING PROTEIN 1B"/>
    <property type="match status" value="1"/>
</dbReference>
<comment type="subcellular location">
    <subcellularLocation>
        <location evidence="1">Cell membrane</location>
    </subcellularLocation>
</comment>
<dbReference type="Gene3D" id="1.10.3810.10">
    <property type="entry name" value="Biosynthetic peptidoglycan transglycosylase-like"/>
    <property type="match status" value="1"/>
</dbReference>
<dbReference type="GO" id="GO:0071555">
    <property type="term" value="P:cell wall organization"/>
    <property type="evidence" value="ECO:0007669"/>
    <property type="project" value="UniProtKB-KW"/>
</dbReference>
<dbReference type="GO" id="GO:0006508">
    <property type="term" value="P:proteolysis"/>
    <property type="evidence" value="ECO:0007669"/>
    <property type="project" value="UniProtKB-KW"/>
</dbReference>
<dbReference type="GO" id="GO:0008955">
    <property type="term" value="F:peptidoglycan glycosyltransferase activity"/>
    <property type="evidence" value="ECO:0007669"/>
    <property type="project" value="UniProtKB-EC"/>
</dbReference>
<accession>A0A1F5KAF9</accession>
<comment type="catalytic activity">
    <reaction evidence="15">
        <text>Preferential cleavage: (Ac)2-L-Lys-D-Ala-|-D-Ala. Also transpeptidation of peptidyl-alanyl moieties that are N-acyl substituents of D-alanine.</text>
        <dbReference type="EC" id="3.4.16.4"/>
    </reaction>
</comment>
<evidence type="ECO:0000259" key="19">
    <source>
        <dbReference type="Pfam" id="PF00912"/>
    </source>
</evidence>
<keyword evidence="6" id="KW-0645">Protease</keyword>
<feature type="domain" description="Glycosyl transferase family 51" evidence="19">
    <location>
        <begin position="123"/>
        <end position="295"/>
    </location>
</feature>
<dbReference type="PANTHER" id="PTHR32282">
    <property type="entry name" value="BINDING PROTEIN TRANSPEPTIDASE, PUTATIVE-RELATED"/>
    <property type="match status" value="1"/>
</dbReference>
<evidence type="ECO:0000256" key="8">
    <source>
        <dbReference type="ARBA" id="ARBA00022679"/>
    </source>
</evidence>
<dbReference type="InterPro" id="IPR023346">
    <property type="entry name" value="Lysozyme-like_dom_sf"/>
</dbReference>
<keyword evidence="17" id="KW-1133">Transmembrane helix</keyword>
<dbReference type="InterPro" id="IPR050396">
    <property type="entry name" value="Glycosyltr_51/Transpeptidase"/>
</dbReference>
<keyword evidence="8" id="KW-0808">Transferase</keyword>
<dbReference type="InterPro" id="IPR012338">
    <property type="entry name" value="Beta-lactam/transpept-like"/>
</dbReference>
<dbReference type="AlphaFoldDB" id="A0A1F5KAF9"/>
<keyword evidence="12 17" id="KW-0472">Membrane</keyword>
<feature type="transmembrane region" description="Helical" evidence="17">
    <location>
        <begin position="20"/>
        <end position="43"/>
    </location>
</feature>
<comment type="caution">
    <text evidence="20">The sequence shown here is derived from an EMBL/GenBank/DDBJ whole genome shotgun (WGS) entry which is preliminary data.</text>
</comment>
<keyword evidence="11" id="KW-0573">Peptidoglycan synthesis</keyword>
<dbReference type="GO" id="GO:0008658">
    <property type="term" value="F:penicillin binding"/>
    <property type="evidence" value="ECO:0007669"/>
    <property type="project" value="InterPro"/>
</dbReference>
<evidence type="ECO:0000256" key="16">
    <source>
        <dbReference type="ARBA" id="ARBA00049902"/>
    </source>
</evidence>
<keyword evidence="17" id="KW-0812">Transmembrane</keyword>
<comment type="similarity">
    <text evidence="2">In the C-terminal section; belongs to the transpeptidase family.</text>
</comment>
<dbReference type="GO" id="GO:0009002">
    <property type="term" value="F:serine-type D-Ala-D-Ala carboxypeptidase activity"/>
    <property type="evidence" value="ECO:0007669"/>
    <property type="project" value="UniProtKB-EC"/>
</dbReference>
<dbReference type="GO" id="GO:0030288">
    <property type="term" value="C:outer membrane-bounded periplasmic space"/>
    <property type="evidence" value="ECO:0007669"/>
    <property type="project" value="TreeGrafter"/>
</dbReference>
<evidence type="ECO:0000256" key="14">
    <source>
        <dbReference type="ARBA" id="ARBA00023316"/>
    </source>
</evidence>
<evidence type="ECO:0000256" key="7">
    <source>
        <dbReference type="ARBA" id="ARBA00022676"/>
    </source>
</evidence>
<dbReference type="InterPro" id="IPR036950">
    <property type="entry name" value="PBP_transglycosylase"/>
</dbReference>
<keyword evidence="9" id="KW-0378">Hydrolase</keyword>
<evidence type="ECO:0000259" key="18">
    <source>
        <dbReference type="Pfam" id="PF00905"/>
    </source>
</evidence>
<evidence type="ECO:0000313" key="21">
    <source>
        <dbReference type="Proteomes" id="UP000176527"/>
    </source>
</evidence>
<evidence type="ECO:0000256" key="11">
    <source>
        <dbReference type="ARBA" id="ARBA00022984"/>
    </source>
</evidence>
<keyword evidence="5" id="KW-0121">Carboxypeptidase</keyword>
<evidence type="ECO:0000256" key="9">
    <source>
        <dbReference type="ARBA" id="ARBA00022801"/>
    </source>
</evidence>
<dbReference type="Pfam" id="PF00912">
    <property type="entry name" value="Transgly"/>
    <property type="match status" value="1"/>
</dbReference>
<evidence type="ECO:0000256" key="1">
    <source>
        <dbReference type="ARBA" id="ARBA00004236"/>
    </source>
</evidence>
<evidence type="ECO:0000256" key="13">
    <source>
        <dbReference type="ARBA" id="ARBA00023268"/>
    </source>
</evidence>
<evidence type="ECO:0000256" key="12">
    <source>
        <dbReference type="ARBA" id="ARBA00023136"/>
    </source>
</evidence>
<dbReference type="InterPro" id="IPR001460">
    <property type="entry name" value="PCN-bd_Tpept"/>
</dbReference>